<evidence type="ECO:0000256" key="6">
    <source>
        <dbReference type="SAM" id="MobiDB-lite"/>
    </source>
</evidence>
<comment type="subcellular location">
    <subcellularLocation>
        <location evidence="1">Nucleus</location>
    </subcellularLocation>
</comment>
<dbReference type="Pfam" id="PF14215">
    <property type="entry name" value="bHLH-MYC_N"/>
    <property type="match status" value="1"/>
</dbReference>
<keyword evidence="9" id="KW-1185">Reference proteome</keyword>
<feature type="compositionally biased region" description="Polar residues" evidence="6">
    <location>
        <begin position="613"/>
        <end position="623"/>
    </location>
</feature>
<feature type="region of interest" description="Disordered" evidence="6">
    <location>
        <begin position="589"/>
        <end position="628"/>
    </location>
</feature>
<dbReference type="Pfam" id="PF22754">
    <property type="entry name" value="bHLH-TF_ACT-like_plant"/>
    <property type="match status" value="1"/>
</dbReference>
<protein>
    <recommendedName>
        <fullName evidence="7">ACT domain-containing protein</fullName>
    </recommendedName>
</protein>
<organism evidence="8 9">
    <name type="scientific">Riccia sorocarpa</name>
    <dbReference type="NCBI Taxonomy" id="122646"/>
    <lineage>
        <taxon>Eukaryota</taxon>
        <taxon>Viridiplantae</taxon>
        <taxon>Streptophyta</taxon>
        <taxon>Embryophyta</taxon>
        <taxon>Marchantiophyta</taxon>
        <taxon>Marchantiopsida</taxon>
        <taxon>Marchantiidae</taxon>
        <taxon>Marchantiales</taxon>
        <taxon>Ricciaceae</taxon>
        <taxon>Riccia</taxon>
    </lineage>
</organism>
<dbReference type="InterPro" id="IPR025610">
    <property type="entry name" value="MYC/MYB_N"/>
</dbReference>
<evidence type="ECO:0000256" key="3">
    <source>
        <dbReference type="ARBA" id="ARBA00023159"/>
    </source>
</evidence>
<dbReference type="InterPro" id="IPR054502">
    <property type="entry name" value="bHLH-TF_ACT-like_plant"/>
</dbReference>
<feature type="region of interest" description="Disordered" evidence="6">
    <location>
        <begin position="766"/>
        <end position="794"/>
    </location>
</feature>
<comment type="caution">
    <text evidence="8">The sequence shown here is derived from an EMBL/GenBank/DDBJ whole genome shotgun (WGS) entry which is preliminary data.</text>
</comment>
<reference evidence="8 9" key="1">
    <citation type="submission" date="2024-09" db="EMBL/GenBank/DDBJ databases">
        <title>Chromosome-scale assembly of Riccia sorocarpa.</title>
        <authorList>
            <person name="Paukszto L."/>
        </authorList>
    </citation>
    <scope>NUCLEOTIDE SEQUENCE [LARGE SCALE GENOMIC DNA]</scope>
    <source>
        <strain evidence="8">LP-2024</strain>
        <tissue evidence="8">Aerial parts of the thallus</tissue>
    </source>
</reference>
<evidence type="ECO:0000313" key="9">
    <source>
        <dbReference type="Proteomes" id="UP001633002"/>
    </source>
</evidence>
<dbReference type="CDD" id="cd04873">
    <property type="entry name" value="ACT_UUR-ACR-like"/>
    <property type="match status" value="1"/>
</dbReference>
<dbReference type="InterPro" id="IPR002912">
    <property type="entry name" value="ACT_dom"/>
</dbReference>
<gene>
    <name evidence="8" type="ORF">R1sor_013049</name>
</gene>
<evidence type="ECO:0000313" key="8">
    <source>
        <dbReference type="EMBL" id="KAL3686740.1"/>
    </source>
</evidence>
<keyword evidence="2" id="KW-0805">Transcription regulation</keyword>
<evidence type="ECO:0000259" key="7">
    <source>
        <dbReference type="PROSITE" id="PS51671"/>
    </source>
</evidence>
<dbReference type="PROSITE" id="PS51671">
    <property type="entry name" value="ACT"/>
    <property type="match status" value="1"/>
</dbReference>
<dbReference type="AlphaFoldDB" id="A0ABD3H8Q1"/>
<keyword evidence="5" id="KW-0539">Nucleus</keyword>
<keyword evidence="4" id="KW-0804">Transcription</keyword>
<evidence type="ECO:0000256" key="2">
    <source>
        <dbReference type="ARBA" id="ARBA00023015"/>
    </source>
</evidence>
<evidence type="ECO:0000256" key="4">
    <source>
        <dbReference type="ARBA" id="ARBA00023163"/>
    </source>
</evidence>
<dbReference type="SUPFAM" id="SSF55021">
    <property type="entry name" value="ACT-like"/>
    <property type="match status" value="1"/>
</dbReference>
<dbReference type="InterPro" id="IPR045865">
    <property type="entry name" value="ACT-like_dom_sf"/>
</dbReference>
<evidence type="ECO:0000256" key="1">
    <source>
        <dbReference type="ARBA" id="ARBA00004123"/>
    </source>
</evidence>
<name>A0ABD3H8Q1_9MARC</name>
<dbReference type="PANTHER" id="PTHR46266">
    <property type="entry name" value="TRANSCRIPTION FACTOR TT8"/>
    <property type="match status" value="1"/>
</dbReference>
<evidence type="ECO:0000256" key="5">
    <source>
        <dbReference type="ARBA" id="ARBA00023242"/>
    </source>
</evidence>
<dbReference type="GO" id="GO:0005634">
    <property type="term" value="C:nucleus"/>
    <property type="evidence" value="ECO:0007669"/>
    <property type="project" value="UniProtKB-SubCell"/>
</dbReference>
<accession>A0ABD3H8Q1</accession>
<dbReference type="EMBL" id="JBJQOH010000004">
    <property type="protein sequence ID" value="KAL3686740.1"/>
    <property type="molecule type" value="Genomic_DNA"/>
</dbReference>
<sequence>MVVWAAGYYNGPVLENGETPLPSSAVWNERKARRRVLEELQALPEERLTSDLSNTEWFYLISSKIQFPFGQDGTPAKMLLTGGLEWVCDGDEINGAMSSRTDLIKTILCLNVTGGVVEIGTTSLIEQNMQLIHFVRNMFERGTQKVQTVSSLLGHDQTDDHVNNNLLFSPSSTASKFSSQALTSLGMSSSSAGPGLGLAPPYQPNLTSLGTPQQISFGLDSLPFAPSLLNGLLREQGPELNLQQAAAATGGGSWDVSVEQHLMQEQNMIPANLKHKLTGPTAALTRSGSCVASLEQALLPRAQSISQRGALHVESTGKLLSDFQAQLFNQPHIQQQQRNLVQTSTDSVVSDSPRHSPPVVPQLLDSMKAASKSPHEIHWRAVNTQAQGMASPPKLLRVESGGNGVAEFSQLDSTSCFKSHQRGGPSKDIHQHKFTDLLPGNSNHTHGQQTQFLAELTGEAHTGHSGDHSWSSEAISPTISEQDQAPEDGFSLWEDNENLENGRFLDDSMKQRRSKRARLCGLNINANQSPVSTNDFGIFLDYNMNERKRQESEKLQALRRMLQPHSASKCENGTVPGDAMEHMRVLQRTVKESESATTSSASEDGQNHRSLERTSSPATSLVQEVNPLSMKRDFNNQSTAAMRQQQYGISGGGDNGPLLKLSDVCLDTNEELDGIHLGIVDDIPQIEVRMMENDHVMIKFSTKDRPNLFTDIMFALQDLRLQVQHANIRTVHGVVHDVFAAKVDVALLEKQSTHIIAEVIRQAIEKGHSPSSSSPNPATPDAFPNVHSPRKRLL</sequence>
<keyword evidence="3" id="KW-0010">Activator</keyword>
<feature type="domain" description="ACT" evidence="7">
    <location>
        <begin position="697"/>
        <end position="775"/>
    </location>
</feature>
<proteinExistence type="predicted"/>
<dbReference type="PANTHER" id="PTHR46266:SF4">
    <property type="entry name" value="TRANSCRIPTION FACTOR TT8"/>
    <property type="match status" value="1"/>
</dbReference>
<dbReference type="Proteomes" id="UP001633002">
    <property type="component" value="Unassembled WGS sequence"/>
</dbReference>